<accession>A0A2S7AFN0</accession>
<organism evidence="1 2">
    <name type="scientific">Xanthomonas arboricola</name>
    <dbReference type="NCBI Taxonomy" id="56448"/>
    <lineage>
        <taxon>Bacteria</taxon>
        <taxon>Pseudomonadati</taxon>
        <taxon>Pseudomonadota</taxon>
        <taxon>Gammaproteobacteria</taxon>
        <taxon>Lysobacterales</taxon>
        <taxon>Lysobacteraceae</taxon>
        <taxon>Xanthomonas</taxon>
    </lineage>
</organism>
<proteinExistence type="predicted"/>
<gene>
    <name evidence="1" type="ORF">XarjCFBP7645_10345</name>
</gene>
<comment type="caution">
    <text evidence="1">The sequence shown here is derived from an EMBL/GenBank/DDBJ whole genome shotgun (WGS) entry which is preliminary data.</text>
</comment>
<dbReference type="Proteomes" id="UP000239204">
    <property type="component" value="Unassembled WGS sequence"/>
</dbReference>
<evidence type="ECO:0000313" key="2">
    <source>
        <dbReference type="Proteomes" id="UP000239204"/>
    </source>
</evidence>
<dbReference type="AlphaFoldDB" id="A0A2S7AFN0"/>
<evidence type="ECO:0000313" key="1">
    <source>
        <dbReference type="EMBL" id="PPU08550.1"/>
    </source>
</evidence>
<protein>
    <submittedName>
        <fullName evidence="1">Uncharacterized protein</fullName>
    </submittedName>
</protein>
<name>A0A2S7AFN0_9XANT</name>
<dbReference type="EMBL" id="MIGY01000002">
    <property type="protein sequence ID" value="PPU08550.1"/>
    <property type="molecule type" value="Genomic_DNA"/>
</dbReference>
<reference evidence="1 2" key="1">
    <citation type="submission" date="2016-08" db="EMBL/GenBank/DDBJ databases">
        <title>Evolution of the type three secretion system and type three effector repertoires in Xanthomonas.</title>
        <authorList>
            <person name="Merda D."/>
            <person name="Briand M."/>
            <person name="Bosis E."/>
            <person name="Rousseau C."/>
            <person name="Portier P."/>
            <person name="Jacques M.-A."/>
            <person name="Fischer-Le Saux M."/>
        </authorList>
    </citation>
    <scope>NUCLEOTIDE SEQUENCE [LARGE SCALE GENOMIC DNA]</scope>
    <source>
        <strain evidence="1 2">CFBP 7645</strain>
    </source>
</reference>
<sequence length="68" mass="7656">MSRRWTSQSLKALQHVCFYLATDQLSGAVPLPVAGPLAAWMPPRNLKGRIRGVSRKWRGHRALDSPNF</sequence>